<dbReference type="KEGG" id="mros:EHO51_12775"/>
<dbReference type="PROSITE" id="PS50977">
    <property type="entry name" value="HTH_TETR_2"/>
    <property type="match status" value="1"/>
</dbReference>
<evidence type="ECO:0000259" key="5">
    <source>
        <dbReference type="PROSITE" id="PS50977"/>
    </source>
</evidence>
<feature type="domain" description="HTH tetR-type" evidence="5">
    <location>
        <begin position="6"/>
        <end position="66"/>
    </location>
</feature>
<dbReference type="InterPro" id="IPR050109">
    <property type="entry name" value="HTH-type_TetR-like_transc_reg"/>
</dbReference>
<dbReference type="AlphaFoldDB" id="A0A3G8M892"/>
<evidence type="ECO:0000256" key="1">
    <source>
        <dbReference type="ARBA" id="ARBA00023015"/>
    </source>
</evidence>
<dbReference type="Proteomes" id="UP000273982">
    <property type="component" value="Chromosome"/>
</dbReference>
<keyword evidence="1" id="KW-0805">Transcription regulation</keyword>
<dbReference type="GO" id="GO:0003700">
    <property type="term" value="F:DNA-binding transcription factor activity"/>
    <property type="evidence" value="ECO:0007669"/>
    <property type="project" value="TreeGrafter"/>
</dbReference>
<evidence type="ECO:0000256" key="2">
    <source>
        <dbReference type="ARBA" id="ARBA00023125"/>
    </source>
</evidence>
<keyword evidence="3" id="KW-0804">Transcription</keyword>
<evidence type="ECO:0000256" key="3">
    <source>
        <dbReference type="ARBA" id="ARBA00023163"/>
    </source>
</evidence>
<dbReference type="PRINTS" id="PR00455">
    <property type="entry name" value="HTHTETR"/>
</dbReference>
<feature type="DNA-binding region" description="H-T-H motif" evidence="4">
    <location>
        <begin position="29"/>
        <end position="48"/>
    </location>
</feature>
<reference evidence="6 7" key="1">
    <citation type="submission" date="2018-11" db="EMBL/GenBank/DDBJ databases">
        <title>Genome squencing of methanotrophic bacteria isolated from alkaline groundwater in Korea.</title>
        <authorList>
            <person name="Nguyen L.N."/>
        </authorList>
    </citation>
    <scope>NUCLEOTIDE SEQUENCE [LARGE SCALE GENOMIC DNA]</scope>
    <source>
        <strain evidence="6 7">GW6</strain>
    </source>
</reference>
<protein>
    <submittedName>
        <fullName evidence="6">TetR family transcriptional regulator</fullName>
    </submittedName>
</protein>
<dbReference type="InterPro" id="IPR001647">
    <property type="entry name" value="HTH_TetR"/>
</dbReference>
<dbReference type="Gene3D" id="1.10.357.10">
    <property type="entry name" value="Tetracycline Repressor, domain 2"/>
    <property type="match status" value="1"/>
</dbReference>
<dbReference type="EMBL" id="CP034086">
    <property type="protein sequence ID" value="AZG77535.1"/>
    <property type="molecule type" value="Genomic_DNA"/>
</dbReference>
<organism evidence="6 7">
    <name type="scientific">Methylocystis rosea</name>
    <dbReference type="NCBI Taxonomy" id="173366"/>
    <lineage>
        <taxon>Bacteria</taxon>
        <taxon>Pseudomonadati</taxon>
        <taxon>Pseudomonadota</taxon>
        <taxon>Alphaproteobacteria</taxon>
        <taxon>Hyphomicrobiales</taxon>
        <taxon>Methylocystaceae</taxon>
        <taxon>Methylocystis</taxon>
    </lineage>
</organism>
<evidence type="ECO:0000313" key="7">
    <source>
        <dbReference type="Proteomes" id="UP000273982"/>
    </source>
</evidence>
<dbReference type="Pfam" id="PF00440">
    <property type="entry name" value="TetR_N"/>
    <property type="match status" value="1"/>
</dbReference>
<keyword evidence="2 4" id="KW-0238">DNA-binding</keyword>
<dbReference type="PANTHER" id="PTHR30055">
    <property type="entry name" value="HTH-TYPE TRANSCRIPTIONAL REGULATOR RUTR"/>
    <property type="match status" value="1"/>
</dbReference>
<evidence type="ECO:0000256" key="4">
    <source>
        <dbReference type="PROSITE-ProRule" id="PRU00335"/>
    </source>
</evidence>
<accession>A0A3G8M892</accession>
<sequence>MAMVEKSARQRILDAALKILRKEGVSALTQTRVAAAAGLRQSHLTYYFPRKTDLLAATLEASHAQAHKPKRGSIGSDVDPLEAVRALMFERNRMRFFLSVVAQASDQSEVRATLAAHARGVAEQLAPLFGRTADDPDIIAFVDMLRGMGLRLLLESDDKRRPTVDIDALAARFGLRRAPEARL</sequence>
<name>A0A3G8M892_9HYPH</name>
<dbReference type="GO" id="GO:0000976">
    <property type="term" value="F:transcription cis-regulatory region binding"/>
    <property type="evidence" value="ECO:0007669"/>
    <property type="project" value="TreeGrafter"/>
</dbReference>
<evidence type="ECO:0000313" key="6">
    <source>
        <dbReference type="EMBL" id="AZG77535.1"/>
    </source>
</evidence>
<proteinExistence type="predicted"/>
<gene>
    <name evidence="6" type="ORF">EHO51_12775</name>
</gene>
<dbReference type="PANTHER" id="PTHR30055:SF234">
    <property type="entry name" value="HTH-TYPE TRANSCRIPTIONAL REGULATOR BETI"/>
    <property type="match status" value="1"/>
</dbReference>
<dbReference type="SUPFAM" id="SSF46689">
    <property type="entry name" value="Homeodomain-like"/>
    <property type="match status" value="1"/>
</dbReference>
<dbReference type="InterPro" id="IPR009057">
    <property type="entry name" value="Homeodomain-like_sf"/>
</dbReference>